<reference evidence="2" key="1">
    <citation type="submission" date="2021-06" db="EMBL/GenBank/DDBJ databases">
        <authorList>
            <person name="Hodson N. C."/>
            <person name="Mongue J. A."/>
            <person name="Jaron S. K."/>
        </authorList>
    </citation>
    <scope>NUCLEOTIDE SEQUENCE</scope>
</reference>
<dbReference type="PROSITE" id="PS50191">
    <property type="entry name" value="CRAL_TRIO"/>
    <property type="match status" value="1"/>
</dbReference>
<dbReference type="SMART" id="SM01100">
    <property type="entry name" value="CRAL_TRIO_N"/>
    <property type="match status" value="1"/>
</dbReference>
<keyword evidence="3" id="KW-1185">Reference proteome</keyword>
<comment type="caution">
    <text evidence="2">The sequence shown here is derived from an EMBL/GenBank/DDBJ whole genome shotgun (WGS) entry which is preliminary data.</text>
</comment>
<feature type="domain" description="CRAL-TRIO" evidence="1">
    <location>
        <begin position="72"/>
        <end position="248"/>
    </location>
</feature>
<sequence length="323" mass="37518">MAAPTNEELGIIEKFRERLKDLELTEEQQSNMQLIRWLRAREYKLDQSEEMLRKSLKWREQNNMSDILNWEPPEMVTKVFPVDADGIDNANSPVVILPMGHYDLRGLIQAGYYKETIRHVDKILETATEKMKGRLTSEGVPVTQFTCIFDMDQLGMKTVGSFMVIRLIKEVIEHFEDHYPETFRQCFIINSSRIFQMLFAIVKPLLSRRTYEKIQILTIPSKWKPIILAEIPVNQLPECYGGTAWSNLHQLLGYGMKGDSLIELTIPAGEVFKVSQKISEEKCLLNWNITIEHYDIDFYVTFDGKEIVPKTRLQSPQVQADKV</sequence>
<protein>
    <recommendedName>
        <fullName evidence="1">CRAL-TRIO domain-containing protein</fullName>
    </recommendedName>
</protein>
<gene>
    <name evidence="2" type="ORF">AFUS01_LOCUS42279</name>
</gene>
<name>A0A8J2LGI1_9HEXA</name>
<dbReference type="GO" id="GO:0005737">
    <property type="term" value="C:cytoplasm"/>
    <property type="evidence" value="ECO:0007669"/>
    <property type="project" value="TreeGrafter"/>
</dbReference>
<dbReference type="Proteomes" id="UP000708208">
    <property type="component" value="Unassembled WGS sequence"/>
</dbReference>
<dbReference type="Pfam" id="PF00650">
    <property type="entry name" value="CRAL_TRIO"/>
    <property type="match status" value="1"/>
</dbReference>
<dbReference type="CDD" id="cd00170">
    <property type="entry name" value="SEC14"/>
    <property type="match status" value="1"/>
</dbReference>
<dbReference type="PANTHER" id="PTHR23324:SF83">
    <property type="entry name" value="SEC14-LIKE PROTEIN 2"/>
    <property type="match status" value="1"/>
</dbReference>
<dbReference type="InterPro" id="IPR001251">
    <property type="entry name" value="CRAL-TRIO_dom"/>
</dbReference>
<evidence type="ECO:0000313" key="3">
    <source>
        <dbReference type="Proteomes" id="UP000708208"/>
    </source>
</evidence>
<evidence type="ECO:0000313" key="2">
    <source>
        <dbReference type="EMBL" id="CAG7832599.1"/>
    </source>
</evidence>
<dbReference type="EMBL" id="CAJVCH010565935">
    <property type="protein sequence ID" value="CAG7832599.1"/>
    <property type="molecule type" value="Genomic_DNA"/>
</dbReference>
<organism evidence="2 3">
    <name type="scientific">Allacma fusca</name>
    <dbReference type="NCBI Taxonomy" id="39272"/>
    <lineage>
        <taxon>Eukaryota</taxon>
        <taxon>Metazoa</taxon>
        <taxon>Ecdysozoa</taxon>
        <taxon>Arthropoda</taxon>
        <taxon>Hexapoda</taxon>
        <taxon>Collembola</taxon>
        <taxon>Symphypleona</taxon>
        <taxon>Sminthuridae</taxon>
        <taxon>Allacma</taxon>
    </lineage>
</organism>
<dbReference type="PANTHER" id="PTHR23324">
    <property type="entry name" value="SEC14 RELATED PROTEIN"/>
    <property type="match status" value="1"/>
</dbReference>
<dbReference type="InterPro" id="IPR051064">
    <property type="entry name" value="SEC14/CRAL-TRIO_domain"/>
</dbReference>
<dbReference type="AlphaFoldDB" id="A0A8J2LGI1"/>
<evidence type="ECO:0000259" key="1">
    <source>
        <dbReference type="PROSITE" id="PS50191"/>
    </source>
</evidence>
<proteinExistence type="predicted"/>
<accession>A0A8J2LGI1</accession>
<dbReference type="InterPro" id="IPR011074">
    <property type="entry name" value="CRAL/TRIO_N_dom"/>
</dbReference>
<dbReference type="SMART" id="SM00516">
    <property type="entry name" value="SEC14"/>
    <property type="match status" value="1"/>
</dbReference>
<dbReference type="OrthoDB" id="440711at2759"/>